<reference evidence="10" key="1">
    <citation type="submission" date="2023-03" db="EMBL/GenBank/DDBJ databases">
        <title>Massive genome expansion in bonnet fungi (Mycena s.s.) driven by repeated elements and novel gene families across ecological guilds.</title>
        <authorList>
            <consortium name="Lawrence Berkeley National Laboratory"/>
            <person name="Harder C.B."/>
            <person name="Miyauchi S."/>
            <person name="Viragh M."/>
            <person name="Kuo A."/>
            <person name="Thoen E."/>
            <person name="Andreopoulos B."/>
            <person name="Lu D."/>
            <person name="Skrede I."/>
            <person name="Drula E."/>
            <person name="Henrissat B."/>
            <person name="Morin E."/>
            <person name="Kohler A."/>
            <person name="Barry K."/>
            <person name="LaButti K."/>
            <person name="Morin E."/>
            <person name="Salamov A."/>
            <person name="Lipzen A."/>
            <person name="Mereny Z."/>
            <person name="Hegedus B."/>
            <person name="Baldrian P."/>
            <person name="Stursova M."/>
            <person name="Weitz H."/>
            <person name="Taylor A."/>
            <person name="Grigoriev I.V."/>
            <person name="Nagy L.G."/>
            <person name="Martin F."/>
            <person name="Kauserud H."/>
        </authorList>
    </citation>
    <scope>NUCLEOTIDE SEQUENCE</scope>
    <source>
        <strain evidence="10">CBHHK002</strain>
    </source>
</reference>
<evidence type="ECO:0000256" key="3">
    <source>
        <dbReference type="ARBA" id="ARBA00022448"/>
    </source>
</evidence>
<keyword evidence="5" id="KW-0571">Peptide transport</keyword>
<feature type="transmembrane region" description="Helical" evidence="9">
    <location>
        <begin position="740"/>
        <end position="756"/>
    </location>
</feature>
<feature type="transmembrane region" description="Helical" evidence="9">
    <location>
        <begin position="247"/>
        <end position="265"/>
    </location>
</feature>
<evidence type="ECO:0000256" key="7">
    <source>
        <dbReference type="ARBA" id="ARBA00022989"/>
    </source>
</evidence>
<organism evidence="10 11">
    <name type="scientific">Mycena albidolilacea</name>
    <dbReference type="NCBI Taxonomy" id="1033008"/>
    <lineage>
        <taxon>Eukaryota</taxon>
        <taxon>Fungi</taxon>
        <taxon>Dikarya</taxon>
        <taxon>Basidiomycota</taxon>
        <taxon>Agaricomycotina</taxon>
        <taxon>Agaricomycetes</taxon>
        <taxon>Agaricomycetidae</taxon>
        <taxon>Agaricales</taxon>
        <taxon>Marasmiineae</taxon>
        <taxon>Mycenaceae</taxon>
        <taxon>Mycena</taxon>
    </lineage>
</organism>
<feature type="transmembrane region" description="Helical" evidence="9">
    <location>
        <begin position="625"/>
        <end position="647"/>
    </location>
</feature>
<keyword evidence="6" id="KW-0653">Protein transport</keyword>
<dbReference type="GO" id="GO:0015031">
    <property type="term" value="P:protein transport"/>
    <property type="evidence" value="ECO:0007669"/>
    <property type="project" value="UniProtKB-KW"/>
</dbReference>
<sequence>MEKDTSLADKESSHSSVNEKGSVGLADIDVLGAEIQAVPEDLLEAAEHAKTMTAEEIDETIHRIVEEHHDDPNFPPRVLAAANRYLYDEELKQNPAEYQHIYDELKVEAALIIINSPYAEVRAVVDNHDDTNVSGATFRTLVIGTIFVGAGGFINQFFSIRYPSILVYPNCAQVLAFPAAKLMELLPTKQYTTFGYTWSLNPGKFNPKEHMLITIMANVGFNTPYTNNIIWVQYLPLYFNSAWATNFGYQIMVALSTNFIGYGLAGLTRRFLVYPAYAIWPTNLAMIALNRAFHAEKETVANGWRVTKMRWFLYCFCGMFVYFWFPDFIFQSLSYFNWMTWISPTNVHLAAITGSISGLGLNPIPTFDWNQFTPILDPLIYPFFSTFNTFIGAIITLPIIVALWYTNTWNTGYLPINSNRVFDNTGNFYNVSNAVGSNTLFNQTLYENYSPAYLAAGNILLYGVFFAVYTATITHAALYHRKEILHGLKSILSRKKTSEIHKDVHVRLMMAYKEVPEWHYLVVLVAAIALGAAGVGAYPTETTPAVVLYGVFLAAIFVIPIGIILAITNVQITLNVLAELFGGLWFPGNAVAMNYFKYVTTAHCLNFAQDLKLAHYMHIPPVHTFWAQTYATIVSSFVCIAILNFQMTKIADVCTPHQVDHFICPGINTFFTASVLWGTLGPKRMFGAGGIYNSLLYCFLIGAVIPIPFYVLRKRFKIFEYIHLPVIIAGGLGWAPYNLANLWPAVPVAWVFNVYIKKHYLAWWSKYNYITTTAFSASIAICAVVIFFAVEWPNVSIDWIGNNRPFLGCDNDGCPRLPIPDSGFFGPGPGEFH</sequence>
<dbReference type="GO" id="GO:0016020">
    <property type="term" value="C:membrane"/>
    <property type="evidence" value="ECO:0007669"/>
    <property type="project" value="UniProtKB-SubCell"/>
</dbReference>
<keyword evidence="8 9" id="KW-0472">Membrane</keyword>
<feature type="transmembrane region" description="Helical" evidence="9">
    <location>
        <begin position="518"/>
        <end position="540"/>
    </location>
</feature>
<name>A0AAD7ALY7_9AGAR</name>
<dbReference type="InterPro" id="IPR004813">
    <property type="entry name" value="OPT"/>
</dbReference>
<protein>
    <submittedName>
        <fullName evidence="10">OPT-domain-containing protein</fullName>
    </submittedName>
</protein>
<evidence type="ECO:0000256" key="9">
    <source>
        <dbReference type="SAM" id="Phobius"/>
    </source>
</evidence>
<dbReference type="Proteomes" id="UP001218218">
    <property type="component" value="Unassembled WGS sequence"/>
</dbReference>
<gene>
    <name evidence="10" type="ORF">DFH08DRAFT_1073633</name>
</gene>
<keyword evidence="7 9" id="KW-1133">Transmembrane helix</keyword>
<accession>A0AAD7ALY7</accession>
<feature type="transmembrane region" description="Helical" evidence="9">
    <location>
        <begin position="574"/>
        <end position="596"/>
    </location>
</feature>
<dbReference type="NCBIfam" id="TIGR00728">
    <property type="entry name" value="OPT_sfam"/>
    <property type="match status" value="1"/>
</dbReference>
<feature type="transmembrane region" description="Helical" evidence="9">
    <location>
        <begin position="768"/>
        <end position="790"/>
    </location>
</feature>
<feature type="transmembrane region" description="Helical" evidence="9">
    <location>
        <begin position="349"/>
        <end position="367"/>
    </location>
</feature>
<feature type="transmembrane region" description="Helical" evidence="9">
    <location>
        <begin position="271"/>
        <end position="290"/>
    </location>
</feature>
<feature type="transmembrane region" description="Helical" evidence="9">
    <location>
        <begin position="379"/>
        <end position="405"/>
    </location>
</feature>
<comment type="caution">
    <text evidence="10">The sequence shown here is derived from an EMBL/GenBank/DDBJ whole genome shotgun (WGS) entry which is preliminary data.</text>
</comment>
<evidence type="ECO:0000256" key="5">
    <source>
        <dbReference type="ARBA" id="ARBA00022856"/>
    </source>
</evidence>
<feature type="transmembrane region" description="Helical" evidence="9">
    <location>
        <begin position="311"/>
        <end position="329"/>
    </location>
</feature>
<dbReference type="EMBL" id="JARIHO010000004">
    <property type="protein sequence ID" value="KAJ7362497.1"/>
    <property type="molecule type" value="Genomic_DNA"/>
</dbReference>
<evidence type="ECO:0000256" key="6">
    <source>
        <dbReference type="ARBA" id="ARBA00022927"/>
    </source>
</evidence>
<dbReference type="PANTHER" id="PTHR22601">
    <property type="entry name" value="ISP4 LIKE PROTEIN"/>
    <property type="match status" value="1"/>
</dbReference>
<feature type="transmembrane region" description="Helical" evidence="9">
    <location>
        <begin position="718"/>
        <end position="734"/>
    </location>
</feature>
<evidence type="ECO:0000256" key="2">
    <source>
        <dbReference type="ARBA" id="ARBA00008807"/>
    </source>
</evidence>
<comment type="similarity">
    <text evidence="2">Belongs to the oligopeptide OPT transporter family.</text>
</comment>
<comment type="subcellular location">
    <subcellularLocation>
        <location evidence="1">Membrane</location>
        <topology evidence="1">Multi-pass membrane protein</topology>
    </subcellularLocation>
</comment>
<dbReference type="Pfam" id="PF03169">
    <property type="entry name" value="OPT"/>
    <property type="match status" value="1"/>
</dbReference>
<keyword evidence="3" id="KW-0813">Transport</keyword>
<keyword evidence="11" id="KW-1185">Reference proteome</keyword>
<evidence type="ECO:0000256" key="1">
    <source>
        <dbReference type="ARBA" id="ARBA00004141"/>
    </source>
</evidence>
<evidence type="ECO:0000256" key="4">
    <source>
        <dbReference type="ARBA" id="ARBA00022692"/>
    </source>
</evidence>
<evidence type="ECO:0000256" key="8">
    <source>
        <dbReference type="ARBA" id="ARBA00023136"/>
    </source>
</evidence>
<feature type="transmembrane region" description="Helical" evidence="9">
    <location>
        <begin position="691"/>
        <end position="711"/>
    </location>
</feature>
<feature type="transmembrane region" description="Helical" evidence="9">
    <location>
        <begin position="546"/>
        <end position="567"/>
    </location>
</feature>
<feature type="transmembrane region" description="Helical" evidence="9">
    <location>
        <begin position="659"/>
        <end position="679"/>
    </location>
</feature>
<feature type="transmembrane region" description="Helical" evidence="9">
    <location>
        <begin position="459"/>
        <end position="479"/>
    </location>
</feature>
<evidence type="ECO:0000313" key="11">
    <source>
        <dbReference type="Proteomes" id="UP001218218"/>
    </source>
</evidence>
<dbReference type="AlphaFoldDB" id="A0AAD7ALY7"/>
<dbReference type="NCBIfam" id="TIGR00727">
    <property type="entry name" value="ISP4_OPT"/>
    <property type="match status" value="1"/>
</dbReference>
<dbReference type="GO" id="GO:0035673">
    <property type="term" value="F:oligopeptide transmembrane transporter activity"/>
    <property type="evidence" value="ECO:0007669"/>
    <property type="project" value="InterPro"/>
</dbReference>
<dbReference type="InterPro" id="IPR004648">
    <property type="entry name" value="Oligpept_transpt"/>
</dbReference>
<evidence type="ECO:0000313" key="10">
    <source>
        <dbReference type="EMBL" id="KAJ7362497.1"/>
    </source>
</evidence>
<keyword evidence="4 9" id="KW-0812">Transmembrane</keyword>
<proteinExistence type="inferred from homology"/>